<name>A0ABN7WKV9_GIGMA</name>
<dbReference type="Proteomes" id="UP000789901">
    <property type="component" value="Unassembled WGS sequence"/>
</dbReference>
<accession>A0ABN7WKV9</accession>
<feature type="region of interest" description="Disordered" evidence="1">
    <location>
        <begin position="1"/>
        <end position="57"/>
    </location>
</feature>
<organism evidence="2 3">
    <name type="scientific">Gigaspora margarita</name>
    <dbReference type="NCBI Taxonomy" id="4874"/>
    <lineage>
        <taxon>Eukaryota</taxon>
        <taxon>Fungi</taxon>
        <taxon>Fungi incertae sedis</taxon>
        <taxon>Mucoromycota</taxon>
        <taxon>Glomeromycotina</taxon>
        <taxon>Glomeromycetes</taxon>
        <taxon>Diversisporales</taxon>
        <taxon>Gigasporaceae</taxon>
        <taxon>Gigaspora</taxon>
    </lineage>
</organism>
<evidence type="ECO:0000313" key="3">
    <source>
        <dbReference type="Proteomes" id="UP000789901"/>
    </source>
</evidence>
<sequence length="186" mass="21523">AKLQREDTAAIETPTSPLEFSPGNSYINRDKSKEPVNKLSSTNMNISNDYEPVDTDMKTQNSKKVLSIEMFNKPEPTTTHTILEEPPFTNIPHGKIKIKDMNRYEELVKKYLQVGQPCKIHRNTLHNGCILTVNTEIKQQPFQITNIYAPPKQEDKVHFFEKWTPTTMKEKKFVSLLETLMKTWPS</sequence>
<feature type="non-terminal residue" evidence="2">
    <location>
        <position position="1"/>
    </location>
</feature>
<evidence type="ECO:0000256" key="1">
    <source>
        <dbReference type="SAM" id="MobiDB-lite"/>
    </source>
</evidence>
<comment type="caution">
    <text evidence="2">The sequence shown here is derived from an EMBL/GenBank/DDBJ whole genome shotgun (WGS) entry which is preliminary data.</text>
</comment>
<reference evidence="2 3" key="1">
    <citation type="submission" date="2021-06" db="EMBL/GenBank/DDBJ databases">
        <authorList>
            <person name="Kallberg Y."/>
            <person name="Tangrot J."/>
            <person name="Rosling A."/>
        </authorList>
    </citation>
    <scope>NUCLEOTIDE SEQUENCE [LARGE SCALE GENOMIC DNA]</scope>
    <source>
        <strain evidence="2 3">120-4 pot B 10/14</strain>
    </source>
</reference>
<feature type="compositionally biased region" description="Polar residues" evidence="1">
    <location>
        <begin position="38"/>
        <end position="48"/>
    </location>
</feature>
<gene>
    <name evidence="2" type="ORF">GMARGA_LOCUS32245</name>
</gene>
<dbReference type="EMBL" id="CAJVQB010050160">
    <property type="protein sequence ID" value="CAG8834790.1"/>
    <property type="molecule type" value="Genomic_DNA"/>
</dbReference>
<protein>
    <submittedName>
        <fullName evidence="2">42770_t:CDS:1</fullName>
    </submittedName>
</protein>
<keyword evidence="3" id="KW-1185">Reference proteome</keyword>
<proteinExistence type="predicted"/>
<feature type="compositionally biased region" description="Polar residues" evidence="1">
    <location>
        <begin position="13"/>
        <end position="27"/>
    </location>
</feature>
<evidence type="ECO:0000313" key="2">
    <source>
        <dbReference type="EMBL" id="CAG8834790.1"/>
    </source>
</evidence>